<organism evidence="6 7">
    <name type="scientific">Kaistia soli DSM 19436</name>
    <dbReference type="NCBI Taxonomy" id="1122133"/>
    <lineage>
        <taxon>Bacteria</taxon>
        <taxon>Pseudomonadati</taxon>
        <taxon>Pseudomonadota</taxon>
        <taxon>Alphaproteobacteria</taxon>
        <taxon>Hyphomicrobiales</taxon>
        <taxon>Kaistiaceae</taxon>
        <taxon>Kaistia</taxon>
    </lineage>
</organism>
<dbReference type="PANTHER" id="PTHR46796:SF2">
    <property type="entry name" value="TRANSCRIPTIONAL REGULATORY PROTEIN"/>
    <property type="match status" value="1"/>
</dbReference>
<dbReference type="OrthoDB" id="9809338at2"/>
<keyword evidence="2 6" id="KW-0238">DNA-binding</keyword>
<gene>
    <name evidence="6" type="ORF">SAMN02745157_4783</name>
</gene>
<dbReference type="STRING" id="1122133.SAMN02745157_4783"/>
<dbReference type="PROSITE" id="PS01124">
    <property type="entry name" value="HTH_ARAC_FAMILY_2"/>
    <property type="match status" value="1"/>
</dbReference>
<dbReference type="GO" id="GO:0043565">
    <property type="term" value="F:sequence-specific DNA binding"/>
    <property type="evidence" value="ECO:0007669"/>
    <property type="project" value="InterPro"/>
</dbReference>
<keyword evidence="3" id="KW-0010">Activator</keyword>
<dbReference type="RefSeq" id="WP_073058094.1">
    <property type="nucleotide sequence ID" value="NZ_FQUP01000007.1"/>
</dbReference>
<keyword evidence="1" id="KW-0805">Transcription regulation</keyword>
<dbReference type="AlphaFoldDB" id="A0A1M5MH14"/>
<evidence type="ECO:0000256" key="4">
    <source>
        <dbReference type="ARBA" id="ARBA00023163"/>
    </source>
</evidence>
<dbReference type="SUPFAM" id="SSF46689">
    <property type="entry name" value="Homeodomain-like"/>
    <property type="match status" value="1"/>
</dbReference>
<dbReference type="InterPro" id="IPR050204">
    <property type="entry name" value="AraC_XylS_family_regulators"/>
</dbReference>
<evidence type="ECO:0000313" key="7">
    <source>
        <dbReference type="Proteomes" id="UP000184485"/>
    </source>
</evidence>
<reference evidence="6 7" key="1">
    <citation type="submission" date="2016-11" db="EMBL/GenBank/DDBJ databases">
        <authorList>
            <person name="Jaros S."/>
            <person name="Januszkiewicz K."/>
            <person name="Wedrychowicz H."/>
        </authorList>
    </citation>
    <scope>NUCLEOTIDE SEQUENCE [LARGE SCALE GENOMIC DNA]</scope>
    <source>
        <strain evidence="6 7">DSM 19436</strain>
    </source>
</reference>
<evidence type="ECO:0000256" key="2">
    <source>
        <dbReference type="ARBA" id="ARBA00023125"/>
    </source>
</evidence>
<keyword evidence="7" id="KW-1185">Reference proteome</keyword>
<dbReference type="SMART" id="SM00342">
    <property type="entry name" value="HTH_ARAC"/>
    <property type="match status" value="1"/>
</dbReference>
<dbReference type="Pfam" id="PF02311">
    <property type="entry name" value="AraC_binding"/>
    <property type="match status" value="1"/>
</dbReference>
<dbReference type="Gene3D" id="1.10.10.60">
    <property type="entry name" value="Homeodomain-like"/>
    <property type="match status" value="1"/>
</dbReference>
<dbReference type="InterPro" id="IPR020449">
    <property type="entry name" value="Tscrpt_reg_AraC-type_HTH"/>
</dbReference>
<feature type="domain" description="HTH araC/xylS-type" evidence="5">
    <location>
        <begin position="165"/>
        <end position="262"/>
    </location>
</feature>
<dbReference type="InterPro" id="IPR003313">
    <property type="entry name" value="AraC-bd"/>
</dbReference>
<accession>A0A1M5MH14</accession>
<dbReference type="Proteomes" id="UP000184485">
    <property type="component" value="Unassembled WGS sequence"/>
</dbReference>
<dbReference type="SUPFAM" id="SSF51215">
    <property type="entry name" value="Regulatory protein AraC"/>
    <property type="match status" value="1"/>
</dbReference>
<evidence type="ECO:0000256" key="3">
    <source>
        <dbReference type="ARBA" id="ARBA00023159"/>
    </source>
</evidence>
<dbReference type="PANTHER" id="PTHR46796">
    <property type="entry name" value="HTH-TYPE TRANSCRIPTIONAL ACTIVATOR RHAS-RELATED"/>
    <property type="match status" value="1"/>
</dbReference>
<dbReference type="EMBL" id="FQUP01000007">
    <property type="protein sequence ID" value="SHG76497.1"/>
    <property type="molecule type" value="Genomic_DNA"/>
</dbReference>
<name>A0A1M5MH14_9HYPH</name>
<sequence>MTDDFIMTEPAADGVQRLVARFGGHAYDPHRHETYAIGVTLAGAQGFRYRGAGRVSWRGQCMVLHPDELHDGRAAAPDGFLYRMIYVEPARIAEALGQPGAHPFVDEAVAADPRLADLLAEIFTGFPRPASPLAIDGFLAELAVLLARRSGLQPHGTSQPIAAVARVKSLLDAEFDRPIGSSDLERVSGIDRFVTARAFRHLTGTSPHRYLIGRRLAAAHALIAGGATLSDVAARVGFADQSHMTRAFKARFGMTPGRFRSLVAAGAGTA</sequence>
<dbReference type="InterPro" id="IPR037923">
    <property type="entry name" value="HTH-like"/>
</dbReference>
<dbReference type="GO" id="GO:0003700">
    <property type="term" value="F:DNA-binding transcription factor activity"/>
    <property type="evidence" value="ECO:0007669"/>
    <property type="project" value="InterPro"/>
</dbReference>
<dbReference type="PRINTS" id="PR00032">
    <property type="entry name" value="HTHARAC"/>
</dbReference>
<dbReference type="Pfam" id="PF12833">
    <property type="entry name" value="HTH_18"/>
    <property type="match status" value="1"/>
</dbReference>
<dbReference type="InterPro" id="IPR009057">
    <property type="entry name" value="Homeodomain-like_sf"/>
</dbReference>
<keyword evidence="4" id="KW-0804">Transcription</keyword>
<proteinExistence type="predicted"/>
<evidence type="ECO:0000256" key="1">
    <source>
        <dbReference type="ARBA" id="ARBA00023015"/>
    </source>
</evidence>
<dbReference type="InterPro" id="IPR018060">
    <property type="entry name" value="HTH_AraC"/>
</dbReference>
<protein>
    <submittedName>
        <fullName evidence="6">AraC-type DNA-binding protein</fullName>
    </submittedName>
</protein>
<evidence type="ECO:0000259" key="5">
    <source>
        <dbReference type="PROSITE" id="PS01124"/>
    </source>
</evidence>
<evidence type="ECO:0000313" key="6">
    <source>
        <dbReference type="EMBL" id="SHG76497.1"/>
    </source>
</evidence>